<comment type="caution">
    <text evidence="9">Lacks conserved residue(s) required for the propagation of feature annotation.</text>
</comment>
<dbReference type="CDD" id="cd00053">
    <property type="entry name" value="EGF"/>
    <property type="match status" value="1"/>
</dbReference>
<keyword evidence="13" id="KW-1185">Reference proteome</keyword>
<dbReference type="Gene3D" id="3.30.70.960">
    <property type="entry name" value="SEA domain"/>
    <property type="match status" value="1"/>
</dbReference>
<feature type="domain" description="Cadherin" evidence="12">
    <location>
        <begin position="1038"/>
        <end position="1220"/>
    </location>
</feature>
<dbReference type="InterPro" id="IPR000082">
    <property type="entry name" value="SEA_dom"/>
</dbReference>
<protein>
    <submittedName>
        <fullName evidence="14">Protocadherin Fat 4-like</fullName>
    </submittedName>
</protein>
<feature type="domain" description="Cadherin" evidence="12">
    <location>
        <begin position="448"/>
        <end position="514"/>
    </location>
</feature>
<feature type="disulfide bond" evidence="9">
    <location>
        <begin position="394"/>
        <end position="403"/>
    </location>
</feature>
<dbReference type="InterPro" id="IPR020894">
    <property type="entry name" value="Cadherin_CS"/>
</dbReference>
<evidence type="ECO:0000256" key="3">
    <source>
        <dbReference type="ARBA" id="ARBA00022737"/>
    </source>
</evidence>
<evidence type="ECO:0000256" key="4">
    <source>
        <dbReference type="ARBA" id="ARBA00022837"/>
    </source>
</evidence>
<evidence type="ECO:0000259" key="12">
    <source>
        <dbReference type="PROSITE" id="PS50268"/>
    </source>
</evidence>
<feature type="domain" description="SEA" evidence="10">
    <location>
        <begin position="263"/>
        <end position="379"/>
    </location>
</feature>
<dbReference type="SMART" id="SM00112">
    <property type="entry name" value="CA"/>
    <property type="match status" value="12"/>
</dbReference>
<evidence type="ECO:0000259" key="11">
    <source>
        <dbReference type="PROSITE" id="PS50026"/>
    </source>
</evidence>
<evidence type="ECO:0000256" key="8">
    <source>
        <dbReference type="PROSITE-ProRule" id="PRU00043"/>
    </source>
</evidence>
<feature type="domain" description="Cadherin" evidence="12">
    <location>
        <begin position="813"/>
        <end position="916"/>
    </location>
</feature>
<dbReference type="SMART" id="SM00200">
    <property type="entry name" value="SEA"/>
    <property type="match status" value="1"/>
</dbReference>
<feature type="domain" description="Cadherin" evidence="12">
    <location>
        <begin position="1275"/>
        <end position="1305"/>
    </location>
</feature>
<dbReference type="InterPro" id="IPR002126">
    <property type="entry name" value="Cadherin-like_dom"/>
</dbReference>
<evidence type="ECO:0000256" key="9">
    <source>
        <dbReference type="PROSITE-ProRule" id="PRU00076"/>
    </source>
</evidence>
<dbReference type="PROSITE" id="PS50026">
    <property type="entry name" value="EGF_3"/>
    <property type="match status" value="1"/>
</dbReference>
<organism evidence="13 14">
    <name type="scientific">Saccoglossus kowalevskii</name>
    <name type="common">Acorn worm</name>
    <dbReference type="NCBI Taxonomy" id="10224"/>
    <lineage>
        <taxon>Eukaryota</taxon>
        <taxon>Metazoa</taxon>
        <taxon>Hemichordata</taxon>
        <taxon>Enteropneusta</taxon>
        <taxon>Harrimaniidae</taxon>
        <taxon>Saccoglossus</taxon>
    </lineage>
</organism>
<dbReference type="PROSITE" id="PS01186">
    <property type="entry name" value="EGF_2"/>
    <property type="match status" value="1"/>
</dbReference>
<evidence type="ECO:0000256" key="5">
    <source>
        <dbReference type="ARBA" id="ARBA00022889"/>
    </source>
</evidence>
<feature type="domain" description="Cadherin" evidence="12">
    <location>
        <begin position="1411"/>
        <end position="1516"/>
    </location>
</feature>
<dbReference type="RefSeq" id="XP_006825721.1">
    <property type="nucleotide sequence ID" value="XM_006825658.1"/>
</dbReference>
<dbReference type="PANTHER" id="PTHR24025">
    <property type="entry name" value="DESMOGLEIN FAMILY MEMBER"/>
    <property type="match status" value="1"/>
</dbReference>
<dbReference type="PROSITE" id="PS00018">
    <property type="entry name" value="EF_HAND_1"/>
    <property type="match status" value="1"/>
</dbReference>
<keyword evidence="7" id="KW-0472">Membrane</keyword>
<feature type="domain" description="Cadherin" evidence="12">
    <location>
        <begin position="1517"/>
        <end position="1625"/>
    </location>
</feature>
<dbReference type="PANTHER" id="PTHR24025:SF28">
    <property type="entry name" value="PUTATIVE-RELATED"/>
    <property type="match status" value="1"/>
</dbReference>
<evidence type="ECO:0000313" key="14">
    <source>
        <dbReference type="RefSeq" id="XP_006825721.1"/>
    </source>
</evidence>
<evidence type="ECO:0000256" key="2">
    <source>
        <dbReference type="ARBA" id="ARBA00022692"/>
    </source>
</evidence>
<dbReference type="GeneID" id="102806476"/>
<feature type="domain" description="Cadherin" evidence="12">
    <location>
        <begin position="698"/>
        <end position="812"/>
    </location>
</feature>
<accession>A0ABM0N0D0</accession>
<proteinExistence type="predicted"/>
<dbReference type="PROSITE" id="PS00232">
    <property type="entry name" value="CADHERIN_1"/>
    <property type="match status" value="6"/>
</dbReference>
<evidence type="ECO:0000259" key="10">
    <source>
        <dbReference type="PROSITE" id="PS50024"/>
    </source>
</evidence>
<dbReference type="Gene3D" id="2.10.25.10">
    <property type="entry name" value="Laminin"/>
    <property type="match status" value="1"/>
</dbReference>
<gene>
    <name evidence="14" type="primary">LOC102806476</name>
</gene>
<dbReference type="InterPro" id="IPR000742">
    <property type="entry name" value="EGF"/>
</dbReference>
<dbReference type="CDD" id="cd11304">
    <property type="entry name" value="Cadherin_repeat"/>
    <property type="match status" value="11"/>
</dbReference>
<keyword evidence="6" id="KW-1133">Transmembrane helix</keyword>
<evidence type="ECO:0000313" key="13">
    <source>
        <dbReference type="Proteomes" id="UP000694865"/>
    </source>
</evidence>
<dbReference type="PROSITE" id="PS50024">
    <property type="entry name" value="SEA"/>
    <property type="match status" value="1"/>
</dbReference>
<keyword evidence="5" id="KW-0130">Cell adhesion</keyword>
<dbReference type="PROSITE" id="PS50268">
    <property type="entry name" value="CADHERIN_2"/>
    <property type="match status" value="11"/>
</dbReference>
<dbReference type="InterPro" id="IPR050971">
    <property type="entry name" value="Cadherin-domain_protein"/>
</dbReference>
<feature type="domain" description="Cadherin" evidence="12">
    <location>
        <begin position="917"/>
        <end position="1018"/>
    </location>
</feature>
<dbReference type="SUPFAM" id="SSF49313">
    <property type="entry name" value="Cadherin-like"/>
    <property type="match status" value="12"/>
</dbReference>
<comment type="subcellular location">
    <subcellularLocation>
        <location evidence="1">Membrane</location>
    </subcellularLocation>
</comment>
<keyword evidence="2" id="KW-0812">Transmembrane</keyword>
<dbReference type="InterPro" id="IPR036364">
    <property type="entry name" value="SEA_dom_sf"/>
</dbReference>
<evidence type="ECO:0000256" key="1">
    <source>
        <dbReference type="ARBA" id="ARBA00004370"/>
    </source>
</evidence>
<feature type="domain" description="Cadherin" evidence="12">
    <location>
        <begin position="515"/>
        <end position="697"/>
    </location>
</feature>
<feature type="domain" description="Cadherin" evidence="12">
    <location>
        <begin position="1306"/>
        <end position="1409"/>
    </location>
</feature>
<reference evidence="14" key="1">
    <citation type="submission" date="2025-08" db="UniProtKB">
        <authorList>
            <consortium name="RefSeq"/>
        </authorList>
    </citation>
    <scope>IDENTIFICATION</scope>
    <source>
        <tissue evidence="14">Testes</tissue>
    </source>
</reference>
<dbReference type="Pfam" id="PF00028">
    <property type="entry name" value="Cadherin"/>
    <property type="match status" value="7"/>
</dbReference>
<keyword evidence="9" id="KW-1015">Disulfide bond</keyword>
<dbReference type="SUPFAM" id="SSF82671">
    <property type="entry name" value="SEA domain"/>
    <property type="match status" value="1"/>
</dbReference>
<dbReference type="InterPro" id="IPR018247">
    <property type="entry name" value="EF_Hand_1_Ca_BS"/>
</dbReference>
<evidence type="ECO:0000256" key="6">
    <source>
        <dbReference type="ARBA" id="ARBA00022989"/>
    </source>
</evidence>
<sequence>MPTELPTTEGETETYTQQYTASEMPTELPTTEGETETYTQQYTASEMPTELPTTEGETETYTQQYTASEMPTELPTTEVETETYTQQYTATGSTIELSSTEIETETYAQQYTATGSTIELSSTEVETETYTQQYTATESTIELSSTEVETETYTQQYTATESTIELSSTEVETETYTQQYTATEKTKTAVLKFEITNALYTEEYANRISAEFQSLEDTVVEEISNKVENVPGFRRVEIVTFGFPGDYIFGVPGNREPDNSEAKEVVTTVKLVVTNAEFVEDLNNRQSESFKTLSTSLTAEVARLLQHTPDFIRAEIVEFRRGSVIVVMNLVFAENTTDALQELSTQNLISNLEADGLGNYTVGNITVIQDQCIGNPCFNNGYCVSADYGYLCYCLEGYKGLQCEQEYSEHIILKSGCETLDFNEESVIMQPFFDLSTTVINPEVISSYEITGDNYGVFFINETSGELTTSITHFDRETREEYELRCKLVMSGTESLNFDLKIIIIDINDNEPRFQNTPYENILMEYSPFGTLVAVVIATDDDSSDILSYSFDINYSVYLQNMFSIDSRSGEVTTQGLVSRDYFRKYGLLDGNDILLPVTVSDGMFSGRTNILVQIEPLFVKGTNGTETVFREVLVREDVNIGTLVANVGLPDPEDPETQYSYRMSEAGSGNSSFLINETTINVEITIEDINDNDPVFAENAYTSSVREDTNGPNTQNDPVVVIPPIVAKDDDAGSNADIRYFLSGDGSELFKIDPKTAVITKNALTDLDYEITQMYTLTVTAKDMDGNAGFRMDNVYLNVMVLDMNDNIPVFVENDTSISVSENIAVGTVIGYVNATDADDGQNGEIYYFIQTGSEGKFRLNPDSGELSILSELDREIKEVYELLVVARDKGYPANEASVTVTITLLDVNDNSPVFNERLYVASISENEPIDSYVLDLNATDPDKDDFGLVFYSLEETIDFAIDLDSGILTTNTSFDREKKSVYNIHVLAADGGIPGRTSSVSVHISILDVNDNEPKFDSDQYTATILKTPTGNINDGTIVTVVSANDADDGVNAQITYSIEDENYNDLFNVDDKGVVTVAVGGGVASDEIQFNISATDGGSSTKRATTTVFVKLEAPSTTLIFNETIYRFAVNENEYDITIGKVEAFNPDDTLITYVMPFAIGGIHVNSTTGELTIDAPFDRESKPVVIFNIIAQGDGNFAFTTIEVTFIDVNDEKPVFIFPPNSPFYFDSGFQENAIIPVLLKVVTLDADEGVNADRVYTLVDGDDDKIESVIAVTDSGVPPLNATTTIVIPVTDENDNAPTISAAQTSLTVQEHTPNGTEVAYVMAEDKDIGDNAMVTFTLEGDGGMFTIDETSGSIQISNDLDREQVDRYTLTVVATNGGTIAKSSEPLTFSVLIGDINDNKPEFLTDLSYPVVLPKDTAVGSMVLQVQAIDMDLGSNGYITYDLIGGGNCSQDMFTMNSTNGNIETSRLLYSEVQGICVIDIRAMDGGVYPLSSIISIEIDIIEVNHPPIFHFDMYNGIVSEAANIGTIVTMNPRRVKAEEKSDQGPNAEIVYEILDGGDGLFEIDPVDGDIKVASKLDRESVEMVVIIIVAHDLTPDPKSATTNVTITMTDVNDNPPMLPREASIILPQTTDPGYVVAQIKANDSDTGVNTESYYSFANAQINGIGKVDPNDYFDIDDDGNVTTKELLYDANRTSTLTIDLVVVARNKQSLVSTGNQRELASTWITIVFIYEYTPSCAKDEYSVLISENATIGDYLDVFLGPENNSSRPLPELVYTITGSVRMSIYSLLSLSILVQ</sequence>
<feature type="domain" description="EGF-like" evidence="11">
    <location>
        <begin position="368"/>
        <end position="404"/>
    </location>
</feature>
<keyword evidence="4 8" id="KW-0106">Calcium</keyword>
<dbReference type="Gene3D" id="2.60.40.60">
    <property type="entry name" value="Cadherins"/>
    <property type="match status" value="12"/>
</dbReference>
<dbReference type="SMART" id="SM00181">
    <property type="entry name" value="EGF"/>
    <property type="match status" value="1"/>
</dbReference>
<dbReference type="PROSITE" id="PS00022">
    <property type="entry name" value="EGF_1"/>
    <property type="match status" value="1"/>
</dbReference>
<keyword evidence="3" id="KW-0677">Repeat</keyword>
<name>A0ABM0N0D0_SACKO</name>
<dbReference type="Proteomes" id="UP000694865">
    <property type="component" value="Unplaced"/>
</dbReference>
<feature type="domain" description="Cadherin" evidence="12">
    <location>
        <begin position="1625"/>
        <end position="1743"/>
    </location>
</feature>
<keyword evidence="9" id="KW-0245">EGF-like domain</keyword>
<dbReference type="SUPFAM" id="SSF57196">
    <property type="entry name" value="EGF/Laminin"/>
    <property type="match status" value="1"/>
</dbReference>
<dbReference type="InterPro" id="IPR015919">
    <property type="entry name" value="Cadherin-like_sf"/>
</dbReference>
<dbReference type="Pfam" id="PF01390">
    <property type="entry name" value="SEA"/>
    <property type="match status" value="1"/>
</dbReference>
<evidence type="ECO:0000256" key="7">
    <source>
        <dbReference type="ARBA" id="ARBA00023136"/>
    </source>
</evidence>
<dbReference type="PRINTS" id="PR00205">
    <property type="entry name" value="CADHERIN"/>
</dbReference>